<feature type="domain" description="Tyr recombinase" evidence="5">
    <location>
        <begin position="225"/>
        <end position="455"/>
    </location>
</feature>
<proteinExistence type="inferred from homology"/>
<dbReference type="PROSITE" id="PS51898">
    <property type="entry name" value="TYR_RECOMBINASE"/>
    <property type="match status" value="1"/>
</dbReference>
<dbReference type="GO" id="GO:0003677">
    <property type="term" value="F:DNA binding"/>
    <property type="evidence" value="ECO:0007669"/>
    <property type="project" value="UniProtKB-KW"/>
</dbReference>
<dbReference type="InterPro" id="IPR002104">
    <property type="entry name" value="Integrase_catalytic"/>
</dbReference>
<dbReference type="Proteomes" id="UP000267798">
    <property type="component" value="Unassembled WGS sequence"/>
</dbReference>
<gene>
    <name evidence="6" type="ORF">D3P09_02525</name>
</gene>
<keyword evidence="4" id="KW-0233">DNA recombination</keyword>
<dbReference type="GO" id="GO:0015074">
    <property type="term" value="P:DNA integration"/>
    <property type="evidence" value="ECO:0007669"/>
    <property type="project" value="UniProtKB-KW"/>
</dbReference>
<accession>A0A3A6Q035</accession>
<dbReference type="OrthoDB" id="9803188at2"/>
<organism evidence="6 7">
    <name type="scientific">Paenibacillus pinisoli</name>
    <dbReference type="NCBI Taxonomy" id="1276110"/>
    <lineage>
        <taxon>Bacteria</taxon>
        <taxon>Bacillati</taxon>
        <taxon>Bacillota</taxon>
        <taxon>Bacilli</taxon>
        <taxon>Bacillales</taxon>
        <taxon>Paenibacillaceae</taxon>
        <taxon>Paenibacillus</taxon>
    </lineage>
</organism>
<comment type="caution">
    <text evidence="6">The sequence shown here is derived from an EMBL/GenBank/DDBJ whole genome shotgun (WGS) entry which is preliminary data.</text>
</comment>
<protein>
    <recommendedName>
        <fullName evidence="5">Tyr recombinase domain-containing protein</fullName>
    </recommendedName>
</protein>
<dbReference type="PANTHER" id="PTHR30349">
    <property type="entry name" value="PHAGE INTEGRASE-RELATED"/>
    <property type="match status" value="1"/>
</dbReference>
<dbReference type="InterPro" id="IPR004107">
    <property type="entry name" value="Integrase_SAM-like_N"/>
</dbReference>
<dbReference type="InterPro" id="IPR010998">
    <property type="entry name" value="Integrase_recombinase_N"/>
</dbReference>
<evidence type="ECO:0000256" key="3">
    <source>
        <dbReference type="ARBA" id="ARBA00023125"/>
    </source>
</evidence>
<dbReference type="Gene3D" id="1.10.443.10">
    <property type="entry name" value="Intergrase catalytic core"/>
    <property type="match status" value="1"/>
</dbReference>
<evidence type="ECO:0000259" key="5">
    <source>
        <dbReference type="PROSITE" id="PS51898"/>
    </source>
</evidence>
<dbReference type="Pfam" id="PF14659">
    <property type="entry name" value="Phage_int_SAM_3"/>
    <property type="match status" value="1"/>
</dbReference>
<reference evidence="6 7" key="1">
    <citation type="submission" date="2018-09" db="EMBL/GenBank/DDBJ databases">
        <title>Paenibacillus aracenensis nov. sp. isolated from a cave in southern Spain.</title>
        <authorList>
            <person name="Jurado V."/>
            <person name="Gutierrez-Patricio S."/>
            <person name="Gonzalez-Pimentel J.L."/>
            <person name="Miller A.Z."/>
            <person name="Laiz L."/>
            <person name="Saiz-Jimenez C."/>
        </authorList>
    </citation>
    <scope>NUCLEOTIDE SEQUENCE [LARGE SCALE GENOMIC DNA]</scope>
    <source>
        <strain evidence="6 7">JCM 19203</strain>
    </source>
</reference>
<keyword evidence="2" id="KW-0229">DNA integration</keyword>
<dbReference type="RefSeq" id="WP_120106914.1">
    <property type="nucleotide sequence ID" value="NZ_QXQB01000001.1"/>
</dbReference>
<evidence type="ECO:0000256" key="4">
    <source>
        <dbReference type="ARBA" id="ARBA00023172"/>
    </source>
</evidence>
<dbReference type="InterPro" id="IPR013762">
    <property type="entry name" value="Integrase-like_cat_sf"/>
</dbReference>
<comment type="similarity">
    <text evidence="1">Belongs to the 'phage' integrase family.</text>
</comment>
<dbReference type="Gene3D" id="1.10.150.130">
    <property type="match status" value="1"/>
</dbReference>
<dbReference type="InterPro" id="IPR011010">
    <property type="entry name" value="DNA_brk_join_enz"/>
</dbReference>
<dbReference type="SUPFAM" id="SSF56349">
    <property type="entry name" value="DNA breaking-rejoining enzymes"/>
    <property type="match status" value="1"/>
</dbReference>
<dbReference type="PANTHER" id="PTHR30349:SF41">
    <property type="entry name" value="INTEGRASE_RECOMBINASE PROTEIN MJ0367-RELATED"/>
    <property type="match status" value="1"/>
</dbReference>
<dbReference type="EMBL" id="QXQB01000001">
    <property type="protein sequence ID" value="RJX40913.1"/>
    <property type="molecule type" value="Genomic_DNA"/>
</dbReference>
<name>A0A3A6Q035_9BACL</name>
<keyword evidence="3" id="KW-0238">DNA-binding</keyword>
<keyword evidence="7" id="KW-1185">Reference proteome</keyword>
<evidence type="ECO:0000256" key="1">
    <source>
        <dbReference type="ARBA" id="ARBA00008857"/>
    </source>
</evidence>
<sequence length="469" mass="54743">MASIQQRGKYTWRLSIPLGYDANGKKRTPARKPCRIPDPSLLQSVDKLDEFDPAILKSTKSLNNFLKTSTDATLLRHAKRLQKFFEEQLYKFKSEIEDGDTHNKQQRISFKAFGDFWQENHIPTLEYTTRQNYKFHYDTRILPYFESMYLDEVTTTHIVKFMTDLRNPETKIGRRRNGKPGPLKSATLVFVYRVLRSIFSKAVQWKKLGENPMEGIDKPAEDDVKKPDAYNEVELMQLYEALDDDVNFDPRYKEPRYRMERMILQVLVILDTTTGMRRAELLGQKRSKLVFHYDTESDTWACTGTILETIPAFEDGKPVIKLPKNNESRSMAFSPSIAYMLMEYCKELEKQLRAAQGRENVISFEEEDYYLFPNLKTGKPLHPSTIRKKWVSFHERHPHLRYIPFHGIRHTATSIMIAKNVHNQAIAKRLGWKNAKMVDHYGKIFTTVDEASAAVFEDILPAKLKIRGQ</sequence>
<dbReference type="GO" id="GO:0006310">
    <property type="term" value="P:DNA recombination"/>
    <property type="evidence" value="ECO:0007669"/>
    <property type="project" value="UniProtKB-KW"/>
</dbReference>
<dbReference type="AlphaFoldDB" id="A0A3A6Q035"/>
<dbReference type="Pfam" id="PF00589">
    <property type="entry name" value="Phage_integrase"/>
    <property type="match status" value="1"/>
</dbReference>
<evidence type="ECO:0000256" key="2">
    <source>
        <dbReference type="ARBA" id="ARBA00022908"/>
    </source>
</evidence>
<evidence type="ECO:0000313" key="6">
    <source>
        <dbReference type="EMBL" id="RJX40913.1"/>
    </source>
</evidence>
<evidence type="ECO:0000313" key="7">
    <source>
        <dbReference type="Proteomes" id="UP000267798"/>
    </source>
</evidence>
<dbReference type="InterPro" id="IPR050090">
    <property type="entry name" value="Tyrosine_recombinase_XerCD"/>
</dbReference>